<feature type="region of interest" description="Disordered" evidence="1">
    <location>
        <begin position="515"/>
        <end position="546"/>
    </location>
</feature>
<feature type="compositionally biased region" description="Basic and acidic residues" evidence="1">
    <location>
        <begin position="1202"/>
        <end position="1211"/>
    </location>
</feature>
<feature type="compositionally biased region" description="Basic and acidic residues" evidence="1">
    <location>
        <begin position="733"/>
        <end position="742"/>
    </location>
</feature>
<feature type="compositionally biased region" description="Polar residues" evidence="1">
    <location>
        <begin position="1056"/>
        <end position="1065"/>
    </location>
</feature>
<evidence type="ECO:0000313" key="3">
    <source>
        <dbReference type="Proteomes" id="UP000245942"/>
    </source>
</evidence>
<feature type="compositionally biased region" description="Low complexity" evidence="1">
    <location>
        <begin position="204"/>
        <end position="223"/>
    </location>
</feature>
<feature type="region of interest" description="Disordered" evidence="1">
    <location>
        <begin position="260"/>
        <end position="300"/>
    </location>
</feature>
<feature type="compositionally biased region" description="Basic and acidic residues" evidence="1">
    <location>
        <begin position="1"/>
        <end position="11"/>
    </location>
</feature>
<feature type="region of interest" description="Disordered" evidence="1">
    <location>
        <begin position="853"/>
        <end position="887"/>
    </location>
</feature>
<dbReference type="GeneID" id="37011196"/>
<feature type="region of interest" description="Disordered" evidence="1">
    <location>
        <begin position="690"/>
        <end position="793"/>
    </location>
</feature>
<feature type="compositionally biased region" description="Polar residues" evidence="1">
    <location>
        <begin position="515"/>
        <end position="529"/>
    </location>
</feature>
<reference evidence="2 3" key="1">
    <citation type="journal article" date="2018" name="Mol. Biol. Evol.">
        <title>Broad Genomic Sampling Reveals a Smut Pathogenic Ancestry of the Fungal Clade Ustilaginomycotina.</title>
        <authorList>
            <person name="Kijpornyongpan T."/>
            <person name="Mondo S.J."/>
            <person name="Barry K."/>
            <person name="Sandor L."/>
            <person name="Lee J."/>
            <person name="Lipzen A."/>
            <person name="Pangilinan J."/>
            <person name="LaButti K."/>
            <person name="Hainaut M."/>
            <person name="Henrissat B."/>
            <person name="Grigoriev I.V."/>
            <person name="Spatafora J.W."/>
            <person name="Aime M.C."/>
        </authorList>
    </citation>
    <scope>NUCLEOTIDE SEQUENCE [LARGE SCALE GENOMIC DNA]</scope>
    <source>
        <strain evidence="2 3">MCA 4718</strain>
    </source>
</reference>
<feature type="region of interest" description="Disordered" evidence="1">
    <location>
        <begin position="477"/>
        <end position="503"/>
    </location>
</feature>
<feature type="region of interest" description="Disordered" evidence="1">
    <location>
        <begin position="622"/>
        <end position="671"/>
    </location>
</feature>
<feature type="compositionally biased region" description="Low complexity" evidence="1">
    <location>
        <begin position="648"/>
        <end position="659"/>
    </location>
</feature>
<feature type="region of interest" description="Disordered" evidence="1">
    <location>
        <begin position="203"/>
        <end position="246"/>
    </location>
</feature>
<dbReference type="EMBL" id="KZ819325">
    <property type="protein sequence ID" value="PWN21267.1"/>
    <property type="molecule type" value="Genomic_DNA"/>
</dbReference>
<dbReference type="RefSeq" id="XP_025348427.1">
    <property type="nucleotide sequence ID" value="XM_025489462.1"/>
</dbReference>
<feature type="compositionally biased region" description="Low complexity" evidence="1">
    <location>
        <begin position="690"/>
        <end position="705"/>
    </location>
</feature>
<protein>
    <submittedName>
        <fullName evidence="2">Uncharacterized protein</fullName>
    </submittedName>
</protein>
<feature type="region of interest" description="Disordered" evidence="1">
    <location>
        <begin position="1180"/>
        <end position="1211"/>
    </location>
</feature>
<gene>
    <name evidence="2" type="ORF">BCV69DRAFT_164799</name>
</gene>
<feature type="compositionally biased region" description="Low complexity" evidence="1">
    <location>
        <begin position="266"/>
        <end position="299"/>
    </location>
</feature>
<feature type="region of interest" description="Disordered" evidence="1">
    <location>
        <begin position="1054"/>
        <end position="1074"/>
    </location>
</feature>
<dbReference type="OrthoDB" id="3367085at2759"/>
<evidence type="ECO:0000313" key="2">
    <source>
        <dbReference type="EMBL" id="PWN21267.1"/>
    </source>
</evidence>
<feature type="compositionally biased region" description="Low complexity" evidence="1">
    <location>
        <begin position="757"/>
        <end position="771"/>
    </location>
</feature>
<proteinExistence type="predicted"/>
<feature type="region of interest" description="Disordered" evidence="1">
    <location>
        <begin position="1248"/>
        <end position="1273"/>
    </location>
</feature>
<feature type="compositionally biased region" description="Low complexity" evidence="1">
    <location>
        <begin position="1180"/>
        <end position="1195"/>
    </location>
</feature>
<feature type="compositionally biased region" description="Low complexity" evidence="1">
    <location>
        <begin position="66"/>
        <end position="120"/>
    </location>
</feature>
<accession>A0A316U7Q0</accession>
<feature type="region of interest" description="Disordered" evidence="1">
    <location>
        <begin position="1"/>
        <end position="120"/>
    </location>
</feature>
<organism evidence="2 3">
    <name type="scientific">Pseudomicrostroma glucosiphilum</name>
    <dbReference type="NCBI Taxonomy" id="1684307"/>
    <lineage>
        <taxon>Eukaryota</taxon>
        <taxon>Fungi</taxon>
        <taxon>Dikarya</taxon>
        <taxon>Basidiomycota</taxon>
        <taxon>Ustilaginomycotina</taxon>
        <taxon>Exobasidiomycetes</taxon>
        <taxon>Microstromatales</taxon>
        <taxon>Microstromatales incertae sedis</taxon>
        <taxon>Pseudomicrostroma</taxon>
    </lineage>
</organism>
<keyword evidence="3" id="KW-1185">Reference proteome</keyword>
<evidence type="ECO:0000256" key="1">
    <source>
        <dbReference type="SAM" id="MobiDB-lite"/>
    </source>
</evidence>
<name>A0A316U7Q0_9BASI</name>
<sequence>MASAHTFERSHQPQRRNRKQDVQASPSGTSYLPAVPLNGEPHGSEHSDRSSAGSMLQLDLEGLDLGGPLMPFTHCTPPSEGHSSPKKSSWSRNSPQWQPQSPSQQSNTYSGSSSNSKKMSAALNLARRFTPNATGDARRTPFQSTQQGIEIDSFVAHLRDDCSGTNEILGSDAILSANAVGVSASTNRGGALMLDTGALANIASTSTSPPHSPPSHSINIPTPQGIRTSSSAFAEHRGSPPGKRAPWQETISEQVLGGFASLGVPSSSTSQHQASGSATGKSRPTLAASARSTSRSGGLVSYMGDSGVSEATPPTSPMWSTDSYSKPRWQTMIPVKRQSEASKVLELMSIDELSQHAIDVGHLGDWEGASLVPADGPYEGEESVAASWRAARQTQQKRQWICAPVVPDDELAAERTIVVSDCKASTSARAALPSNLSRGPPLAFSGLASFELRFLRGRLADRRVHLATPAQLKEVYGKYGTTGSRQGQERKPRSHSWGTTERPRIVKKLFTSEGSSKFKANNGGTSQALRRTRSRPALQLDPFGLPDLKDSIARSSRRLSFDASATQSSSNYPSLLTPTHLRSGDFLAPGDALGSTKADVKPSNAFSGISNGPFANYAMDSCSPTASGSTSRRGPASPVKPEFHTGMASSFSSPPTATPLQLSPSLCSEVEQERQAEAAAFAKALPALPITSDAGSSATSSPSKTHSVRTRMTSAPPAPSATLVSQAAPAEHTGPRLRKEPSKIGGWLKKKMGGGSSSANAGSKTSSSTITAKKDEAEQSSLKAPPANANMSADPFAAYRDAERRPALKDSGVRAHSFYHMGHNDRDLDVLSDMADDPHSLFAANSFPFGKPNGDCPKRGSKLLQKQGEAAPSWSSRGSLMPPYAAGRRASASDDDIVAHAGQAARNLSFGTIGKKDKSRSTLGSKCRAAAYAAGSPALKPSGLAASSQPRISSPLAQRAALISEKPILSPPETAKPGPLQFAKGTALTRLASDESKLTLGSRSLQLLGIENVPADALSMIIPLPLSSTSGRQQRYLRLNYVPFGHEHRAEYRFNSDGSSKSSPHLGSHPPCANGTMSFSPPSWYHRLGAASIGHTKPISSEESYPYEGAGSAAKPTYLFGAGPAAAHDAQAKSAAVPNRQQTGPEAFRVTAMVLAAPDEEGEAELRPPSKLLAAAMRFSHSSGTAKSGSGTGRTQGDDQSTLERDRQEEDKRAVCWLPEPTPFPIVLVTCCGEYVDFVSEGWEALGLGGGPIETSGDGVRHEEDDEEEEDDRSALFGVADLVAAGCAAVMDL</sequence>
<dbReference type="Proteomes" id="UP000245942">
    <property type="component" value="Unassembled WGS sequence"/>
</dbReference>
<feature type="compositionally biased region" description="Polar residues" evidence="1">
    <location>
        <begin position="622"/>
        <end position="632"/>
    </location>
</feature>